<protein>
    <submittedName>
        <fullName evidence="2">IPT/TIG domain-containing protein</fullName>
    </submittedName>
</protein>
<dbReference type="SUPFAM" id="SSF81296">
    <property type="entry name" value="E set domains"/>
    <property type="match status" value="1"/>
</dbReference>
<dbReference type="Gene3D" id="2.60.40.10">
    <property type="entry name" value="Immunoglobulins"/>
    <property type="match status" value="1"/>
</dbReference>
<comment type="caution">
    <text evidence="2">The sequence shown here is derived from an EMBL/GenBank/DDBJ whole genome shotgun (WGS) entry which is preliminary data.</text>
</comment>
<dbReference type="RefSeq" id="WP_274264886.1">
    <property type="nucleotide sequence ID" value="NZ_JAQZCI010000004.1"/>
</dbReference>
<proteinExistence type="predicted"/>
<gene>
    <name evidence="2" type="ORF">PUW80_13205</name>
</gene>
<dbReference type="InterPro" id="IPR014756">
    <property type="entry name" value="Ig_E-set"/>
</dbReference>
<dbReference type="Pfam" id="PF01833">
    <property type="entry name" value="TIG"/>
    <property type="match status" value="1"/>
</dbReference>
<evidence type="ECO:0000313" key="3">
    <source>
        <dbReference type="Proteomes" id="UP001218170"/>
    </source>
</evidence>
<evidence type="ECO:0000313" key="2">
    <source>
        <dbReference type="EMBL" id="MDD7963308.1"/>
    </source>
</evidence>
<keyword evidence="3" id="KW-1185">Reference proteome</keyword>
<organism evidence="2 3">
    <name type="scientific">Microbacterium thalli</name>
    <dbReference type="NCBI Taxonomy" id="3027921"/>
    <lineage>
        <taxon>Bacteria</taxon>
        <taxon>Bacillati</taxon>
        <taxon>Actinomycetota</taxon>
        <taxon>Actinomycetes</taxon>
        <taxon>Micrococcales</taxon>
        <taxon>Microbacteriaceae</taxon>
        <taxon>Microbacterium</taxon>
    </lineage>
</organism>
<evidence type="ECO:0000259" key="1">
    <source>
        <dbReference type="Pfam" id="PF01833"/>
    </source>
</evidence>
<accession>A0ABT5SKE6</accession>
<dbReference type="NCBIfam" id="NF047353">
    <property type="entry name" value="tube_lmo2291"/>
    <property type="match status" value="1"/>
</dbReference>
<dbReference type="InterPro" id="IPR002909">
    <property type="entry name" value="IPT_dom"/>
</dbReference>
<name>A0ABT5SKE6_9MICO</name>
<dbReference type="EMBL" id="JAQZCI010000004">
    <property type="protein sequence ID" value="MDD7963308.1"/>
    <property type="molecule type" value="Genomic_DNA"/>
</dbReference>
<reference evidence="2 3" key="1">
    <citation type="submission" date="2023-02" db="EMBL/GenBank/DDBJ databases">
        <title>Study of novel species of the Microbacterium genus.</title>
        <authorList>
            <person name="Arroyo-Herrera I."/>
            <person name="Roman-Ponce B."/>
            <person name="Vasquez-Murrieta M.S."/>
        </authorList>
    </citation>
    <scope>NUCLEOTIDE SEQUENCE [LARGE SCALE GENOMIC DNA]</scope>
    <source>
        <strain evidence="2 3">NE1TT3</strain>
    </source>
</reference>
<feature type="domain" description="IPT/TIG" evidence="1">
    <location>
        <begin position="174"/>
        <end position="247"/>
    </location>
</feature>
<sequence length="253" mass="25820">MGNRVTLPAGTTLGKASDYGIDVNLGTRAAPNYQSIRRMSGYAPTFPASTADVASYDNQGDPDEDVDGRGFAASFTVQGNRSVSTGLYLPELEALIAASRAKGEAAVLDVRFYHKPAVGAPNPNDAGRADVTVEITRGNTGNTGIESFSVSITGKGGFEPITNPWTGWATNPAPKITSVTPPSRAAGQQVTITGSGFMGATDVKFGTTSASAYTVVNDSTIIAVVPAGTAGNVNVTVVTPAGTSPNAPYTRGA</sequence>
<dbReference type="Proteomes" id="UP001218170">
    <property type="component" value="Unassembled WGS sequence"/>
</dbReference>
<dbReference type="InterPro" id="IPR013783">
    <property type="entry name" value="Ig-like_fold"/>
</dbReference>